<evidence type="ECO:0000256" key="1">
    <source>
        <dbReference type="ARBA" id="ARBA00007905"/>
    </source>
</evidence>
<dbReference type="PROSITE" id="PS00798">
    <property type="entry name" value="ALDOKETO_REDUCTASE_1"/>
    <property type="match status" value="1"/>
</dbReference>
<dbReference type="OrthoDB" id="416253at2759"/>
<dbReference type="GO" id="GO:0016616">
    <property type="term" value="F:oxidoreductase activity, acting on the CH-OH group of donors, NAD or NADP as acceptor"/>
    <property type="evidence" value="ECO:0007669"/>
    <property type="project" value="UniProtKB-ARBA"/>
</dbReference>
<evidence type="ECO:0000256" key="2">
    <source>
        <dbReference type="ARBA" id="ARBA00022857"/>
    </source>
</evidence>
<keyword evidence="2" id="KW-0521">NADP</keyword>
<evidence type="ECO:0000256" key="3">
    <source>
        <dbReference type="ARBA" id="ARBA00023002"/>
    </source>
</evidence>
<sequence length="81" mass="8904">MGEQMNFKFLSGAVMPMVGFGTWNVTGASVTPTIDLALAAGYRLFDTATMYGNESELGEAFKVLLPKHNLERKDIFITTKL</sequence>
<dbReference type="Gene3D" id="3.20.20.100">
    <property type="entry name" value="NADP-dependent oxidoreductase domain"/>
    <property type="match status" value="1"/>
</dbReference>
<reference evidence="5 6" key="1">
    <citation type="submission" date="2019-01" db="EMBL/GenBank/DDBJ databases">
        <authorList>
            <person name="Sayadi A."/>
        </authorList>
    </citation>
    <scope>NUCLEOTIDE SEQUENCE [LARGE SCALE GENOMIC DNA]</scope>
</reference>
<name>A0A653DHY3_CALMS</name>
<organism evidence="5 6">
    <name type="scientific">Callosobruchus maculatus</name>
    <name type="common">Southern cowpea weevil</name>
    <name type="synonym">Pulse bruchid</name>
    <dbReference type="NCBI Taxonomy" id="64391"/>
    <lineage>
        <taxon>Eukaryota</taxon>
        <taxon>Metazoa</taxon>
        <taxon>Ecdysozoa</taxon>
        <taxon>Arthropoda</taxon>
        <taxon>Hexapoda</taxon>
        <taxon>Insecta</taxon>
        <taxon>Pterygota</taxon>
        <taxon>Neoptera</taxon>
        <taxon>Endopterygota</taxon>
        <taxon>Coleoptera</taxon>
        <taxon>Polyphaga</taxon>
        <taxon>Cucujiformia</taxon>
        <taxon>Chrysomeloidea</taxon>
        <taxon>Chrysomelidae</taxon>
        <taxon>Bruchinae</taxon>
        <taxon>Bruchini</taxon>
        <taxon>Callosobruchus</taxon>
    </lineage>
</organism>
<dbReference type="AlphaFoldDB" id="A0A653DHY3"/>
<feature type="domain" description="NADP-dependent oxidoreductase" evidence="4">
    <location>
        <begin position="18"/>
        <end position="81"/>
    </location>
</feature>
<dbReference type="PANTHER" id="PTHR43827">
    <property type="entry name" value="2,5-DIKETO-D-GLUCONIC ACID REDUCTASE"/>
    <property type="match status" value="1"/>
</dbReference>
<keyword evidence="3" id="KW-0560">Oxidoreductase</keyword>
<protein>
    <recommendedName>
        <fullName evidence="4">NADP-dependent oxidoreductase domain-containing protein</fullName>
    </recommendedName>
</protein>
<keyword evidence="6" id="KW-1185">Reference proteome</keyword>
<evidence type="ECO:0000313" key="5">
    <source>
        <dbReference type="EMBL" id="VEN59803.1"/>
    </source>
</evidence>
<dbReference type="InterPro" id="IPR036812">
    <property type="entry name" value="NAD(P)_OxRdtase_dom_sf"/>
</dbReference>
<dbReference type="PANTHER" id="PTHR43827:SF3">
    <property type="entry name" value="NADP-DEPENDENT OXIDOREDUCTASE DOMAIN-CONTAINING PROTEIN"/>
    <property type="match status" value="1"/>
</dbReference>
<proteinExistence type="inferred from homology"/>
<dbReference type="EMBL" id="CAACVG010012164">
    <property type="protein sequence ID" value="VEN59803.1"/>
    <property type="molecule type" value="Genomic_DNA"/>
</dbReference>
<dbReference type="SUPFAM" id="SSF51430">
    <property type="entry name" value="NAD(P)-linked oxidoreductase"/>
    <property type="match status" value="1"/>
</dbReference>
<evidence type="ECO:0000313" key="6">
    <source>
        <dbReference type="Proteomes" id="UP000410492"/>
    </source>
</evidence>
<dbReference type="InterPro" id="IPR023210">
    <property type="entry name" value="NADP_OxRdtase_dom"/>
</dbReference>
<gene>
    <name evidence="5" type="ORF">CALMAC_LOCUS17687</name>
</gene>
<dbReference type="Proteomes" id="UP000410492">
    <property type="component" value="Unassembled WGS sequence"/>
</dbReference>
<dbReference type="InterPro" id="IPR020471">
    <property type="entry name" value="AKR"/>
</dbReference>
<dbReference type="Pfam" id="PF00248">
    <property type="entry name" value="Aldo_ket_red"/>
    <property type="match status" value="1"/>
</dbReference>
<accession>A0A653DHY3</accession>
<evidence type="ECO:0000259" key="4">
    <source>
        <dbReference type="Pfam" id="PF00248"/>
    </source>
</evidence>
<dbReference type="InterPro" id="IPR018170">
    <property type="entry name" value="Aldo/ket_reductase_CS"/>
</dbReference>
<comment type="similarity">
    <text evidence="1">Belongs to the aldo/keto reductase family.</text>
</comment>